<dbReference type="InParanoid" id="A0A3B5Q0Q4"/>
<dbReference type="GeneTree" id="ENSGT01030000234567"/>
<dbReference type="Proteomes" id="UP000002852">
    <property type="component" value="Unassembled WGS sequence"/>
</dbReference>
<keyword evidence="2" id="KW-0732">Signal</keyword>
<comment type="subcellular location">
    <subcellularLocation>
        <location evidence="2">Zona pellucida</location>
    </subcellularLocation>
    <subcellularLocation>
        <location evidence="2">Cell membrane</location>
        <topology evidence="2">Single-pass type I membrane protein</topology>
    </subcellularLocation>
</comment>
<dbReference type="GO" id="GO:0005886">
    <property type="term" value="C:plasma membrane"/>
    <property type="evidence" value="ECO:0007669"/>
    <property type="project" value="UniProtKB-SubCell"/>
</dbReference>
<protein>
    <recommendedName>
        <fullName evidence="2">Zona pellucida sperm-binding protein 3</fullName>
    </recommendedName>
</protein>
<dbReference type="Gene3D" id="2.60.40.4100">
    <property type="entry name" value="Zona pellucida, ZP-C domain"/>
    <property type="match status" value="1"/>
</dbReference>
<comment type="function">
    <text evidence="2">Component of the zona pellucida, an extracellular matrix surrounding oocytes which mediates sperm binding, induction of the acrosome reaction and prevents post-fertilization polyspermy. The zona pellucida is composed of 3 to 4 glycoproteins, ZP1, ZP2, ZP3, and ZP4. ZP3 is essential for sperm binding and zona matrix formation.</text>
</comment>
<proteinExistence type="inferred from homology"/>
<reference evidence="5" key="1">
    <citation type="submission" date="2012-01" db="EMBL/GenBank/DDBJ databases">
        <authorList>
            <person name="Walter R."/>
            <person name="Schartl M."/>
            <person name="Warren W."/>
        </authorList>
    </citation>
    <scope>NUCLEOTIDE SEQUENCE [LARGE SCALE GENOMIC DNA]</scope>
    <source>
        <strain evidence="5">JP 163 A</strain>
    </source>
</reference>
<keyword evidence="2" id="KW-0272">Extracellular matrix</keyword>
<dbReference type="GO" id="GO:2000344">
    <property type="term" value="P:positive regulation of acrosome reaction"/>
    <property type="evidence" value="ECO:0007669"/>
    <property type="project" value="UniProtKB-UniRule"/>
</dbReference>
<dbReference type="GO" id="GO:0032190">
    <property type="term" value="F:acrosin binding"/>
    <property type="evidence" value="ECO:0007669"/>
    <property type="project" value="TreeGrafter"/>
</dbReference>
<dbReference type="InterPro" id="IPR055355">
    <property type="entry name" value="ZP-C"/>
</dbReference>
<keyword evidence="2" id="KW-0472">Membrane</keyword>
<feature type="domain" description="ZP" evidence="3">
    <location>
        <begin position="1"/>
        <end position="251"/>
    </location>
</feature>
<dbReference type="FunFam" id="2.60.40.4100:FF:000002">
    <property type="entry name" value="Zona pellucida sperm-binding protein 3"/>
    <property type="match status" value="1"/>
</dbReference>
<reference evidence="5" key="2">
    <citation type="journal article" date="2013" name="Nat. Genet.">
        <title>The genome of the platyfish, Xiphophorus maculatus, provides insights into evolutionary adaptation and several complex traits.</title>
        <authorList>
            <person name="Schartl M."/>
            <person name="Walter R.B."/>
            <person name="Shen Y."/>
            <person name="Garcia T."/>
            <person name="Catchen J."/>
            <person name="Amores A."/>
            <person name="Braasch I."/>
            <person name="Chalopin D."/>
            <person name="Volff J.N."/>
            <person name="Lesch K.P."/>
            <person name="Bisazza A."/>
            <person name="Minx P."/>
            <person name="Hillier L."/>
            <person name="Wilson R.K."/>
            <person name="Fuerstenberg S."/>
            <person name="Boore J."/>
            <person name="Searle S."/>
            <person name="Postlethwait J.H."/>
            <person name="Warren W.C."/>
        </authorList>
    </citation>
    <scope>NUCLEOTIDE SEQUENCE [LARGE SCALE GENOMIC DNA]</scope>
    <source>
        <strain evidence="5">JP 163 A</strain>
    </source>
</reference>
<dbReference type="Pfam" id="PF00100">
    <property type="entry name" value="Zona_pellucida"/>
    <property type="match status" value="1"/>
</dbReference>
<dbReference type="Gene3D" id="2.60.40.3210">
    <property type="entry name" value="Zona pellucida, ZP-N domain"/>
    <property type="match status" value="1"/>
</dbReference>
<evidence type="ECO:0000259" key="3">
    <source>
        <dbReference type="PROSITE" id="PS51034"/>
    </source>
</evidence>
<dbReference type="STRING" id="8083.ENSXMAP00000023859"/>
<dbReference type="AlphaFoldDB" id="A0A3B5Q0Q4"/>
<feature type="signal peptide" evidence="2">
    <location>
        <begin position="1"/>
        <end position="17"/>
    </location>
</feature>
<comment type="PTM">
    <text evidence="2">Proteolytically cleaved before the transmembrane segment to yield the secreted ectodomain incorporated in the zona pellucida.</text>
</comment>
<dbReference type="PANTHER" id="PTHR11576">
    <property type="entry name" value="ZONA PELLUCIDA SPERM-BINDING PROTEIN 3"/>
    <property type="match status" value="1"/>
</dbReference>
<sequence>MYVYLLLFFFLFVLSETKYVAVFCIHKCVQVLQQAYFFFFLGFLLDSDRFDSGVYVSRRGSTAALEFIYLFIVRGQTIVIPVECHYKRKQRVHGEPIAPTWVPMTSTIGAFDLLHFSLSIMTKSCTSHRSSSVYQQGEAGFLEARVEVPLHPSLTLYVDSCVATLKPDLLSRPRYKFISNHGCMMDSLLPDSSSRFLLRDQANRLCFSFKMFNFNQTSPEQMFISCHLRATLKQKSPSRHNKACFFHKPKFRWRSIEGDSALCECCNTDSGSVDFLTDETFEARRTAGPLHVVHQAYWTGELSVS</sequence>
<dbReference type="OMA" id="GHAHTET"/>
<dbReference type="SMART" id="SM00241">
    <property type="entry name" value="ZP"/>
    <property type="match status" value="1"/>
</dbReference>
<dbReference type="InterPro" id="IPR001507">
    <property type="entry name" value="ZP_dom"/>
</dbReference>
<dbReference type="Ensembl" id="ENSXMAT00000035800.1">
    <property type="protein sequence ID" value="ENSXMAP00000023859.1"/>
    <property type="gene ID" value="ENSXMAG00000030024.1"/>
</dbReference>
<dbReference type="GO" id="GO:0035805">
    <property type="term" value="C:egg coat"/>
    <property type="evidence" value="ECO:0007669"/>
    <property type="project" value="UniProtKB-SubCell"/>
</dbReference>
<evidence type="ECO:0000256" key="1">
    <source>
        <dbReference type="ARBA" id="ARBA00023157"/>
    </source>
</evidence>
<keyword evidence="5" id="KW-1185">Reference proteome</keyword>
<comment type="domain">
    <text evidence="2">The ZP domain is involved in the polymerization of the ZP proteins to form the zona pellucida.</text>
</comment>
<organism evidence="4 5">
    <name type="scientific">Xiphophorus maculatus</name>
    <name type="common">Southern platyfish</name>
    <name type="synonym">Platypoecilus maculatus</name>
    <dbReference type="NCBI Taxonomy" id="8083"/>
    <lineage>
        <taxon>Eukaryota</taxon>
        <taxon>Metazoa</taxon>
        <taxon>Chordata</taxon>
        <taxon>Craniata</taxon>
        <taxon>Vertebrata</taxon>
        <taxon>Euteleostomi</taxon>
        <taxon>Actinopterygii</taxon>
        <taxon>Neopterygii</taxon>
        <taxon>Teleostei</taxon>
        <taxon>Neoteleostei</taxon>
        <taxon>Acanthomorphata</taxon>
        <taxon>Ovalentaria</taxon>
        <taxon>Atherinomorphae</taxon>
        <taxon>Cyprinodontiformes</taxon>
        <taxon>Poeciliidae</taxon>
        <taxon>Poeciliinae</taxon>
        <taxon>Xiphophorus</taxon>
    </lineage>
</organism>
<reference evidence="4" key="3">
    <citation type="submission" date="2025-08" db="UniProtKB">
        <authorList>
            <consortium name="Ensembl"/>
        </authorList>
    </citation>
    <scope>IDENTIFICATION</scope>
    <source>
        <strain evidence="4">JP 163 A</strain>
    </source>
</reference>
<evidence type="ECO:0000256" key="2">
    <source>
        <dbReference type="RuleBase" id="RU367066"/>
    </source>
</evidence>
<accession>A0A3B5Q0Q4</accession>
<keyword evidence="2" id="KW-0165">Cleavage on pair of basic residues</keyword>
<name>A0A3B5Q0Q4_XIPMA</name>
<dbReference type="PANTHER" id="PTHR11576:SF2">
    <property type="entry name" value="ZONA PELLUCIDA SPERM-BINDING PROTEIN 3"/>
    <property type="match status" value="1"/>
</dbReference>
<keyword evidence="2" id="KW-1003">Cell membrane</keyword>
<dbReference type="InterPro" id="IPR042235">
    <property type="entry name" value="ZP-C_dom"/>
</dbReference>
<reference evidence="4" key="4">
    <citation type="submission" date="2025-09" db="UniProtKB">
        <authorList>
            <consortium name="Ensembl"/>
        </authorList>
    </citation>
    <scope>IDENTIFICATION</scope>
    <source>
        <strain evidence="4">JP 163 A</strain>
    </source>
</reference>
<keyword evidence="1 2" id="KW-1015">Disulfide bond</keyword>
<dbReference type="PROSITE" id="PS51034">
    <property type="entry name" value="ZP_2"/>
    <property type="match status" value="1"/>
</dbReference>
<evidence type="ECO:0000313" key="4">
    <source>
        <dbReference type="Ensembl" id="ENSXMAP00000023859.1"/>
    </source>
</evidence>
<evidence type="ECO:0000313" key="5">
    <source>
        <dbReference type="Proteomes" id="UP000002852"/>
    </source>
</evidence>
<feature type="chain" id="PRO_5025719535" description="Zona pellucida sperm-binding protein 3" evidence="2">
    <location>
        <begin position="18"/>
        <end position="305"/>
    </location>
</feature>
<dbReference type="GO" id="GO:0035804">
    <property type="term" value="F:structural constituent of egg coat"/>
    <property type="evidence" value="ECO:0007669"/>
    <property type="project" value="UniProtKB-UniRule"/>
</dbReference>
<comment type="similarity">
    <text evidence="2">Belongs to the ZP domain family. ZPC subfamily.</text>
</comment>
<keyword evidence="2" id="KW-0964">Secreted</keyword>
<dbReference type="GO" id="GO:0007339">
    <property type="term" value="P:binding of sperm to zona pellucida"/>
    <property type="evidence" value="ECO:0007669"/>
    <property type="project" value="UniProtKB-UniRule"/>
</dbReference>
<dbReference type="GO" id="GO:0035803">
    <property type="term" value="P:egg coat formation"/>
    <property type="evidence" value="ECO:0007669"/>
    <property type="project" value="UniProtKB-UniRule"/>
</dbReference>